<evidence type="ECO:0000313" key="2">
    <source>
        <dbReference type="EMBL" id="MBE9117692.1"/>
    </source>
</evidence>
<keyword evidence="3" id="KW-1185">Reference proteome</keyword>
<dbReference type="Proteomes" id="UP000654482">
    <property type="component" value="Unassembled WGS sequence"/>
</dbReference>
<accession>A0A8J7IUK9</accession>
<dbReference type="SUPFAM" id="SSF82771">
    <property type="entry name" value="GIY-YIG endonuclease"/>
    <property type="match status" value="1"/>
</dbReference>
<feature type="domain" description="Bacteriophage T5 Orf172 DNA-binding" evidence="1">
    <location>
        <begin position="152"/>
        <end position="229"/>
    </location>
</feature>
<dbReference type="EMBL" id="JADEWZ010000028">
    <property type="protein sequence ID" value="MBE9117692.1"/>
    <property type="molecule type" value="Genomic_DNA"/>
</dbReference>
<dbReference type="RefSeq" id="WP_194030774.1">
    <property type="nucleotide sequence ID" value="NZ_JADEWZ010000028.1"/>
</dbReference>
<dbReference type="InterPro" id="IPR035901">
    <property type="entry name" value="GIY-YIG_endonuc_sf"/>
</dbReference>
<evidence type="ECO:0000313" key="3">
    <source>
        <dbReference type="Proteomes" id="UP000654482"/>
    </source>
</evidence>
<dbReference type="Pfam" id="PF13455">
    <property type="entry name" value="MUG113"/>
    <property type="match status" value="1"/>
</dbReference>
<dbReference type="SMART" id="SM00974">
    <property type="entry name" value="T5orf172"/>
    <property type="match status" value="1"/>
</dbReference>
<organism evidence="2 3">
    <name type="scientific">Lusitaniella coriacea LEGE 07157</name>
    <dbReference type="NCBI Taxonomy" id="945747"/>
    <lineage>
        <taxon>Bacteria</taxon>
        <taxon>Bacillati</taxon>
        <taxon>Cyanobacteriota</taxon>
        <taxon>Cyanophyceae</taxon>
        <taxon>Spirulinales</taxon>
        <taxon>Lusitaniellaceae</taxon>
        <taxon>Lusitaniella</taxon>
    </lineage>
</organism>
<dbReference type="InterPro" id="IPR018306">
    <property type="entry name" value="Phage_T5_Orf172_DNA-bd"/>
</dbReference>
<dbReference type="AlphaFoldDB" id="A0A8J7IUK9"/>
<proteinExistence type="predicted"/>
<comment type="caution">
    <text evidence="2">The sequence shown here is derived from an EMBL/GenBank/DDBJ whole genome shotgun (WGS) entry which is preliminary data.</text>
</comment>
<reference evidence="2" key="1">
    <citation type="submission" date="2020-10" db="EMBL/GenBank/DDBJ databases">
        <authorList>
            <person name="Castelo-Branco R."/>
            <person name="Eusebio N."/>
            <person name="Adriana R."/>
            <person name="Vieira A."/>
            <person name="Brugerolle De Fraissinette N."/>
            <person name="Rezende De Castro R."/>
            <person name="Schneider M.P."/>
            <person name="Vasconcelos V."/>
            <person name="Leao P.N."/>
        </authorList>
    </citation>
    <scope>NUCLEOTIDE SEQUENCE</scope>
    <source>
        <strain evidence="2">LEGE 07157</strain>
    </source>
</reference>
<gene>
    <name evidence="2" type="ORF">IQ249_17485</name>
</gene>
<name>A0A8J7IUK9_9CYAN</name>
<sequence length="229" mass="26198">MGRWLGNVIYIDRNPNNPDKGWGWVEVATEDMKRFGLSNKQPTMRRVTKTKEITTTRYKDSIPYTETYTHTYENFVRVPSRGKAGAKKFTLNIDGELITIKAQKSLTIQAICAWVKTWASSNTMIITPGNRTLSLDGEKLAHQAHFVYFIFNKDSNAIKIGRTKDLEKRMKALQTSSPAELKLIKSVQVKGSEEAHKLEQSLHKQFSEIRLAGEWFKAEANLLEYISQL</sequence>
<protein>
    <submittedName>
        <fullName evidence="2">GIY-YIG nuclease family protein</fullName>
    </submittedName>
</protein>
<evidence type="ECO:0000259" key="1">
    <source>
        <dbReference type="SMART" id="SM00974"/>
    </source>
</evidence>